<reference evidence="4 5" key="1">
    <citation type="submission" date="2024-04" db="EMBL/GenBank/DDBJ databases">
        <title>Human intestinal bacterial collection.</title>
        <authorList>
            <person name="Pauvert C."/>
            <person name="Hitch T.C.A."/>
            <person name="Clavel T."/>
        </authorList>
    </citation>
    <scope>NUCLEOTIDE SEQUENCE [LARGE SCALE GENOMIC DNA]</scope>
    <source>
        <strain evidence="4 5">CLA-AA-H145</strain>
    </source>
</reference>
<dbReference type="InterPro" id="IPR050546">
    <property type="entry name" value="Glycosyl_Hydrlase_16"/>
</dbReference>
<sequence length="301" mass="35161">MKIQTFVLAACAVLATSSLQANDSIDYHPQTEVKQYNGYQLVWHDEFDRDGKPSDDWSFEQGFVRNNELQWYQEDNATVKDGLLVIEGRKETVANPHYREGDCHWTRSRREAHYTSSSLTTRKSHVFRYGRFEVRAKIPTASGSWPAIWLLGNQWSWPENGEIDMMEYYIKDGKPSILANTCWGSNRAFTPVWNSVVTPFEHFTHRDAQWTEKFHVWRMDWDEQFIRLYLDDELLNVTDLSKTRNGGVDGNHENPFSNNIEAFGDYILLNLAIGENGGVPDDSQFPLRYYVDYVRVYQKTM</sequence>
<dbReference type="CDD" id="cd08023">
    <property type="entry name" value="GH16_laminarinase_like"/>
    <property type="match status" value="1"/>
</dbReference>
<feature type="signal peptide" evidence="2">
    <location>
        <begin position="1"/>
        <end position="21"/>
    </location>
</feature>
<proteinExistence type="inferred from homology"/>
<evidence type="ECO:0000259" key="3">
    <source>
        <dbReference type="PROSITE" id="PS51762"/>
    </source>
</evidence>
<evidence type="ECO:0000313" key="5">
    <source>
        <dbReference type="Proteomes" id="UP001487296"/>
    </source>
</evidence>
<dbReference type="InterPro" id="IPR013320">
    <property type="entry name" value="ConA-like_dom_sf"/>
</dbReference>
<dbReference type="Proteomes" id="UP001487296">
    <property type="component" value="Unassembled WGS sequence"/>
</dbReference>
<evidence type="ECO:0000313" key="4">
    <source>
        <dbReference type="EMBL" id="MEQ2486184.1"/>
    </source>
</evidence>
<dbReference type="Pfam" id="PF00722">
    <property type="entry name" value="Glyco_hydro_16"/>
    <property type="match status" value="1"/>
</dbReference>
<dbReference type="PROSITE" id="PS51762">
    <property type="entry name" value="GH16_2"/>
    <property type="match status" value="1"/>
</dbReference>
<dbReference type="PANTHER" id="PTHR10963">
    <property type="entry name" value="GLYCOSYL HYDROLASE-RELATED"/>
    <property type="match status" value="1"/>
</dbReference>
<organism evidence="4 5">
    <name type="scientific">Hallella faecis</name>
    <dbReference type="NCBI Taxonomy" id="2841596"/>
    <lineage>
        <taxon>Bacteria</taxon>
        <taxon>Pseudomonadati</taxon>
        <taxon>Bacteroidota</taxon>
        <taxon>Bacteroidia</taxon>
        <taxon>Bacteroidales</taxon>
        <taxon>Prevotellaceae</taxon>
        <taxon>Hallella</taxon>
    </lineage>
</organism>
<dbReference type="PANTHER" id="PTHR10963:SF55">
    <property type="entry name" value="GLYCOSIDE HYDROLASE FAMILY 16 PROTEIN"/>
    <property type="match status" value="1"/>
</dbReference>
<comment type="caution">
    <text evidence="4">The sequence shown here is derived from an EMBL/GenBank/DDBJ whole genome shotgun (WGS) entry which is preliminary data.</text>
</comment>
<evidence type="ECO:0000256" key="1">
    <source>
        <dbReference type="ARBA" id="ARBA00006865"/>
    </source>
</evidence>
<feature type="domain" description="GH16" evidence="3">
    <location>
        <begin position="45"/>
        <end position="301"/>
    </location>
</feature>
<gene>
    <name evidence="4" type="ORF">AAAT34_03835</name>
</gene>
<keyword evidence="2" id="KW-0732">Signal</keyword>
<comment type="similarity">
    <text evidence="1">Belongs to the glycosyl hydrolase 16 family.</text>
</comment>
<feature type="chain" id="PRO_5047339824" evidence="2">
    <location>
        <begin position="22"/>
        <end position="301"/>
    </location>
</feature>
<dbReference type="EMBL" id="JBBNFP010000008">
    <property type="protein sequence ID" value="MEQ2486184.1"/>
    <property type="molecule type" value="Genomic_DNA"/>
</dbReference>
<keyword evidence="4" id="KW-0378">Hydrolase</keyword>
<keyword evidence="5" id="KW-1185">Reference proteome</keyword>
<dbReference type="Gene3D" id="2.60.120.200">
    <property type="match status" value="1"/>
</dbReference>
<protein>
    <submittedName>
        <fullName evidence="4">Glycoside hydrolase family 16 protein</fullName>
    </submittedName>
</protein>
<dbReference type="InterPro" id="IPR000757">
    <property type="entry name" value="Beta-glucanase-like"/>
</dbReference>
<dbReference type="RefSeq" id="WP_215759204.1">
    <property type="nucleotide sequence ID" value="NZ_JAHKBE010000008.1"/>
</dbReference>
<evidence type="ECO:0000256" key="2">
    <source>
        <dbReference type="SAM" id="SignalP"/>
    </source>
</evidence>
<dbReference type="GO" id="GO:0016787">
    <property type="term" value="F:hydrolase activity"/>
    <property type="evidence" value="ECO:0007669"/>
    <property type="project" value="UniProtKB-KW"/>
</dbReference>
<dbReference type="SUPFAM" id="SSF49899">
    <property type="entry name" value="Concanavalin A-like lectins/glucanases"/>
    <property type="match status" value="1"/>
</dbReference>
<name>A0ABV1FP84_9BACT</name>
<accession>A0ABV1FP84</accession>